<organism evidence="4 5">
    <name type="scientific">Sphingobacterium corticibacterium</name>
    <dbReference type="NCBI Taxonomy" id="2484746"/>
    <lineage>
        <taxon>Bacteria</taxon>
        <taxon>Pseudomonadati</taxon>
        <taxon>Bacteroidota</taxon>
        <taxon>Sphingobacteriia</taxon>
        <taxon>Sphingobacteriales</taxon>
        <taxon>Sphingobacteriaceae</taxon>
        <taxon>Sphingobacterium</taxon>
    </lineage>
</organism>
<protein>
    <submittedName>
        <fullName evidence="4">DUF4974 domain-containing protein</fullName>
    </submittedName>
</protein>
<reference evidence="4 5" key="1">
    <citation type="submission" date="2019-02" db="EMBL/GenBank/DDBJ databases">
        <authorList>
            <person name="Li Y."/>
        </authorList>
    </citation>
    <scope>NUCLEOTIDE SEQUENCE [LARGE SCALE GENOMIC DNA]</scope>
    <source>
        <strain evidence="4 5">30C10-4-7</strain>
    </source>
</reference>
<feature type="domain" description="FecR protein" evidence="2">
    <location>
        <begin position="102"/>
        <end position="198"/>
    </location>
</feature>
<dbReference type="Gene3D" id="3.55.50.30">
    <property type="match status" value="1"/>
</dbReference>
<dbReference type="InterPro" id="IPR012373">
    <property type="entry name" value="Ferrdict_sens_TM"/>
</dbReference>
<evidence type="ECO:0000256" key="1">
    <source>
        <dbReference type="SAM" id="Phobius"/>
    </source>
</evidence>
<keyword evidence="1" id="KW-0812">Transmembrane</keyword>
<dbReference type="EMBL" id="SGIT01000001">
    <property type="protein sequence ID" value="RZF61493.1"/>
    <property type="molecule type" value="Genomic_DNA"/>
</dbReference>
<dbReference type="GO" id="GO:0016989">
    <property type="term" value="F:sigma factor antagonist activity"/>
    <property type="evidence" value="ECO:0007669"/>
    <property type="project" value="TreeGrafter"/>
</dbReference>
<evidence type="ECO:0000313" key="5">
    <source>
        <dbReference type="Proteomes" id="UP000292855"/>
    </source>
</evidence>
<dbReference type="OrthoDB" id="704021at2"/>
<dbReference type="InterPro" id="IPR032508">
    <property type="entry name" value="FecR_C"/>
</dbReference>
<dbReference type="PIRSF" id="PIRSF018266">
    <property type="entry name" value="FecR"/>
    <property type="match status" value="1"/>
</dbReference>
<feature type="domain" description="Protein FecR C-terminal" evidence="3">
    <location>
        <begin position="239"/>
        <end position="308"/>
    </location>
</feature>
<dbReference type="Gene3D" id="2.60.120.1440">
    <property type="match status" value="1"/>
</dbReference>
<keyword evidence="1" id="KW-0472">Membrane</keyword>
<dbReference type="Proteomes" id="UP000292855">
    <property type="component" value="Unassembled WGS sequence"/>
</dbReference>
<feature type="transmembrane region" description="Helical" evidence="1">
    <location>
        <begin position="73"/>
        <end position="95"/>
    </location>
</feature>
<dbReference type="AlphaFoldDB" id="A0A4Q6XMZ2"/>
<dbReference type="PANTHER" id="PTHR30273:SF2">
    <property type="entry name" value="PROTEIN FECR"/>
    <property type="match status" value="1"/>
</dbReference>
<sequence>MEFKKIKGIIERYLKGNHGIIEQQAVDQWLDSLRGKQLSHKSEKLESIRHDIWQHVEYQYEYLSRRRTSRKRLLWRSVGSIAATFLIGFILFKYIRVDHDIRYSTGPDETREISLSDGSSIILGENAELLVSKQFETDSIRLVELYEGEAFFLVKKDASRPFVVKNELMKTEVLGTSFTIRTHDVLGTWNIHVKTGQVRVSTMEKDSQHYTLLANDSLSFDQKKNNIHYMHFADLPRGKLIFEEESLQKVVQKLAKQYDRNIQVTEEIGRAHQFSGEFDADEPFASVLEIICIATGTQYQLQEDTIILFKK</sequence>
<evidence type="ECO:0000313" key="4">
    <source>
        <dbReference type="EMBL" id="RZF61493.1"/>
    </source>
</evidence>
<dbReference type="RefSeq" id="WP_130139722.1">
    <property type="nucleotide sequence ID" value="NZ_SGIT01000001.1"/>
</dbReference>
<evidence type="ECO:0000259" key="3">
    <source>
        <dbReference type="Pfam" id="PF16344"/>
    </source>
</evidence>
<keyword evidence="5" id="KW-1185">Reference proteome</keyword>
<gene>
    <name evidence="4" type="ORF">EWE74_01215</name>
</gene>
<proteinExistence type="predicted"/>
<evidence type="ECO:0000259" key="2">
    <source>
        <dbReference type="Pfam" id="PF04773"/>
    </source>
</evidence>
<dbReference type="Pfam" id="PF04773">
    <property type="entry name" value="FecR"/>
    <property type="match status" value="1"/>
</dbReference>
<accession>A0A4Q6XMZ2</accession>
<comment type="caution">
    <text evidence="4">The sequence shown here is derived from an EMBL/GenBank/DDBJ whole genome shotgun (WGS) entry which is preliminary data.</text>
</comment>
<name>A0A4Q6XMZ2_9SPHI</name>
<dbReference type="InterPro" id="IPR006860">
    <property type="entry name" value="FecR"/>
</dbReference>
<dbReference type="Pfam" id="PF16344">
    <property type="entry name" value="FecR_C"/>
    <property type="match status" value="1"/>
</dbReference>
<keyword evidence="1" id="KW-1133">Transmembrane helix</keyword>
<dbReference type="PANTHER" id="PTHR30273">
    <property type="entry name" value="PERIPLASMIC SIGNAL SENSOR AND SIGMA FACTOR ACTIVATOR FECR-RELATED"/>
    <property type="match status" value="1"/>
</dbReference>